<organism evidence="1 2">
    <name type="scientific">Methylorubrum rhodinum</name>
    <dbReference type="NCBI Taxonomy" id="29428"/>
    <lineage>
        <taxon>Bacteria</taxon>
        <taxon>Pseudomonadati</taxon>
        <taxon>Pseudomonadota</taxon>
        <taxon>Alphaproteobacteria</taxon>
        <taxon>Hyphomicrobiales</taxon>
        <taxon>Methylobacteriaceae</taxon>
        <taxon>Methylorubrum</taxon>
    </lineage>
</organism>
<evidence type="ECO:0000313" key="1">
    <source>
        <dbReference type="EMBL" id="MBB5759765.1"/>
    </source>
</evidence>
<protein>
    <submittedName>
        <fullName evidence="1">Uncharacterized protein</fullName>
    </submittedName>
</protein>
<dbReference type="AlphaFoldDB" id="A0A840ZRW6"/>
<evidence type="ECO:0000313" key="2">
    <source>
        <dbReference type="Proteomes" id="UP000583454"/>
    </source>
</evidence>
<proteinExistence type="predicted"/>
<comment type="caution">
    <text evidence="1">The sequence shown here is derived from an EMBL/GenBank/DDBJ whole genome shotgun (WGS) entry which is preliminary data.</text>
</comment>
<gene>
    <name evidence="1" type="ORF">HNR00_004499</name>
</gene>
<sequence>MGRGGARTPHPAGPDAVSLRLVPRAGRRPVGVRERMYLARVAVRLGLCVRPRR</sequence>
<dbReference type="EMBL" id="JACHOP010000028">
    <property type="protein sequence ID" value="MBB5759765.1"/>
    <property type="molecule type" value="Genomic_DNA"/>
</dbReference>
<accession>A0A840ZRW6</accession>
<reference evidence="1 2" key="1">
    <citation type="submission" date="2020-08" db="EMBL/GenBank/DDBJ databases">
        <title>Genomic Encyclopedia of Type Strains, Phase IV (KMG-IV): sequencing the most valuable type-strain genomes for metagenomic binning, comparative biology and taxonomic classification.</title>
        <authorList>
            <person name="Goeker M."/>
        </authorList>
    </citation>
    <scope>NUCLEOTIDE SEQUENCE [LARGE SCALE GENOMIC DNA]</scope>
    <source>
        <strain evidence="1 2">DSM 2163</strain>
    </source>
</reference>
<keyword evidence="2" id="KW-1185">Reference proteome</keyword>
<name>A0A840ZRW6_9HYPH</name>
<dbReference type="Proteomes" id="UP000583454">
    <property type="component" value="Unassembled WGS sequence"/>
</dbReference>